<protein>
    <submittedName>
        <fullName evidence="1">Uncharacterized protein</fullName>
    </submittedName>
</protein>
<reference evidence="1" key="1">
    <citation type="journal article" date="2020" name="Nature">
        <title>Giant virus diversity and host interactions through global metagenomics.</title>
        <authorList>
            <person name="Schulz F."/>
            <person name="Roux S."/>
            <person name="Paez-Espino D."/>
            <person name="Jungbluth S."/>
            <person name="Walsh D.A."/>
            <person name="Denef V.J."/>
            <person name="McMahon K.D."/>
            <person name="Konstantinidis K.T."/>
            <person name="Eloe-Fadrosh E.A."/>
            <person name="Kyrpides N.C."/>
            <person name="Woyke T."/>
        </authorList>
    </citation>
    <scope>NUCLEOTIDE SEQUENCE</scope>
    <source>
        <strain evidence="1">GVMAG-S-1101171-110</strain>
    </source>
</reference>
<accession>A0A6C0K5T2</accession>
<dbReference type="EMBL" id="MN740800">
    <property type="protein sequence ID" value="QHU12446.1"/>
    <property type="molecule type" value="Genomic_DNA"/>
</dbReference>
<proteinExistence type="predicted"/>
<dbReference type="AlphaFoldDB" id="A0A6C0K5T2"/>
<organism evidence="1">
    <name type="scientific">viral metagenome</name>
    <dbReference type="NCBI Taxonomy" id="1070528"/>
    <lineage>
        <taxon>unclassified sequences</taxon>
        <taxon>metagenomes</taxon>
        <taxon>organismal metagenomes</taxon>
    </lineage>
</organism>
<evidence type="ECO:0000313" key="1">
    <source>
        <dbReference type="EMBL" id="QHU12446.1"/>
    </source>
</evidence>
<name>A0A6C0K5T2_9ZZZZ</name>
<sequence length="149" mass="16675">MQEYTIPRVLWESLDAVLRAKGIALAKEIAKELGKPSQPLINVLTTKERSKFTLVSDDEANRYQCQALVKTGAVYMRCRSVLLGSCTKLCDTHQGDLIDIPTNLPIMTRVIGKEGIYMADMTTKEVFSLRGVQCGRIHGNRLTLFEITD</sequence>